<dbReference type="Proteomes" id="UP001596004">
    <property type="component" value="Unassembled WGS sequence"/>
</dbReference>
<dbReference type="InterPro" id="IPR016181">
    <property type="entry name" value="Acyl_CoA_acyltransferase"/>
</dbReference>
<proteinExistence type="predicted"/>
<evidence type="ECO:0000259" key="4">
    <source>
        <dbReference type="PROSITE" id="PS51186"/>
    </source>
</evidence>
<gene>
    <name evidence="5" type="ORF">ACFO60_05460</name>
</gene>
<feature type="region of interest" description="Disordered" evidence="3">
    <location>
        <begin position="1"/>
        <end position="24"/>
    </location>
</feature>
<dbReference type="RefSeq" id="WP_380838089.1">
    <property type="nucleotide sequence ID" value="NZ_JBHSFP010000002.1"/>
</dbReference>
<dbReference type="InterPro" id="IPR050680">
    <property type="entry name" value="YpeA/RimI_acetyltransf"/>
</dbReference>
<feature type="domain" description="N-acetyltransferase" evidence="4">
    <location>
        <begin position="1"/>
        <end position="121"/>
    </location>
</feature>
<dbReference type="EMBL" id="JBHSFP010000002">
    <property type="protein sequence ID" value="MFC4530201.1"/>
    <property type="molecule type" value="Genomic_DNA"/>
</dbReference>
<name>A0ABV9CAQ2_9ACTN</name>
<dbReference type="CDD" id="cd04301">
    <property type="entry name" value="NAT_SF"/>
    <property type="match status" value="1"/>
</dbReference>
<organism evidence="5 6">
    <name type="scientific">Sphaerisporangium dianthi</name>
    <dbReference type="NCBI Taxonomy" id="1436120"/>
    <lineage>
        <taxon>Bacteria</taxon>
        <taxon>Bacillati</taxon>
        <taxon>Actinomycetota</taxon>
        <taxon>Actinomycetes</taxon>
        <taxon>Streptosporangiales</taxon>
        <taxon>Streptosporangiaceae</taxon>
        <taxon>Sphaerisporangium</taxon>
    </lineage>
</organism>
<dbReference type="GO" id="GO:0016746">
    <property type="term" value="F:acyltransferase activity"/>
    <property type="evidence" value="ECO:0007669"/>
    <property type="project" value="UniProtKB-KW"/>
</dbReference>
<dbReference type="PANTHER" id="PTHR43420:SF12">
    <property type="entry name" value="N-ACETYLTRANSFERASE DOMAIN-CONTAINING PROTEIN"/>
    <property type="match status" value="1"/>
</dbReference>
<dbReference type="SUPFAM" id="SSF55729">
    <property type="entry name" value="Acyl-CoA N-acyltransferases (Nat)"/>
    <property type="match status" value="1"/>
</dbReference>
<evidence type="ECO:0000313" key="5">
    <source>
        <dbReference type="EMBL" id="MFC4530201.1"/>
    </source>
</evidence>
<keyword evidence="2 5" id="KW-0012">Acyltransferase</keyword>
<dbReference type="Pfam" id="PF00583">
    <property type="entry name" value="Acetyltransf_1"/>
    <property type="match status" value="1"/>
</dbReference>
<comment type="caution">
    <text evidence="5">The sequence shown here is derived from an EMBL/GenBank/DDBJ whole genome shotgun (WGS) entry which is preliminary data.</text>
</comment>
<protein>
    <submittedName>
        <fullName evidence="5">GNAT family N-acetyltransferase</fullName>
        <ecNumber evidence="5">2.3.1.-</ecNumber>
    </submittedName>
</protein>
<evidence type="ECO:0000313" key="6">
    <source>
        <dbReference type="Proteomes" id="UP001596004"/>
    </source>
</evidence>
<sequence>MGSGTGDATATGGGSGAGDAPVTANGSRLVGFHWTKVHGDDDPDEPHGHNAIGEVYVVGVDPSEQGGGLGRTLTLAGLAHLRARGLPQVMLYVDEDNASAIRLYESLGFTRWDVDVMYRHV</sequence>
<accession>A0ABV9CAQ2</accession>
<dbReference type="PANTHER" id="PTHR43420">
    <property type="entry name" value="ACETYLTRANSFERASE"/>
    <property type="match status" value="1"/>
</dbReference>
<keyword evidence="1 5" id="KW-0808">Transferase</keyword>
<dbReference type="InterPro" id="IPR000182">
    <property type="entry name" value="GNAT_dom"/>
</dbReference>
<dbReference type="EC" id="2.3.1.-" evidence="5"/>
<evidence type="ECO:0000256" key="3">
    <source>
        <dbReference type="SAM" id="MobiDB-lite"/>
    </source>
</evidence>
<reference evidence="6" key="1">
    <citation type="journal article" date="2019" name="Int. J. Syst. Evol. Microbiol.">
        <title>The Global Catalogue of Microorganisms (GCM) 10K type strain sequencing project: providing services to taxonomists for standard genome sequencing and annotation.</title>
        <authorList>
            <consortium name="The Broad Institute Genomics Platform"/>
            <consortium name="The Broad Institute Genome Sequencing Center for Infectious Disease"/>
            <person name="Wu L."/>
            <person name="Ma J."/>
        </authorList>
    </citation>
    <scope>NUCLEOTIDE SEQUENCE [LARGE SCALE GENOMIC DNA]</scope>
    <source>
        <strain evidence="6">CGMCC 4.7132</strain>
    </source>
</reference>
<dbReference type="PROSITE" id="PS51186">
    <property type="entry name" value="GNAT"/>
    <property type="match status" value="1"/>
</dbReference>
<evidence type="ECO:0000256" key="1">
    <source>
        <dbReference type="ARBA" id="ARBA00022679"/>
    </source>
</evidence>
<feature type="compositionally biased region" description="Gly residues" evidence="3">
    <location>
        <begin position="1"/>
        <end position="17"/>
    </location>
</feature>
<keyword evidence="6" id="KW-1185">Reference proteome</keyword>
<evidence type="ECO:0000256" key="2">
    <source>
        <dbReference type="ARBA" id="ARBA00023315"/>
    </source>
</evidence>
<dbReference type="Gene3D" id="3.40.630.30">
    <property type="match status" value="1"/>
</dbReference>